<keyword evidence="5" id="KW-0289">Folate biosynthesis</keyword>
<dbReference type="EMBL" id="JFHC01000016">
    <property type="protein sequence ID" value="KDR42462.1"/>
    <property type="molecule type" value="Genomic_DNA"/>
</dbReference>
<evidence type="ECO:0000256" key="1">
    <source>
        <dbReference type="ARBA" id="ARBA00001353"/>
    </source>
</evidence>
<dbReference type="GO" id="GO:0004150">
    <property type="term" value="F:dihydroneopterin aldolase activity"/>
    <property type="evidence" value="ECO:0007669"/>
    <property type="project" value="UniProtKB-EC"/>
</dbReference>
<evidence type="ECO:0000256" key="4">
    <source>
        <dbReference type="ARBA" id="ARBA00013043"/>
    </source>
</evidence>
<dbReference type="Proteomes" id="UP000027466">
    <property type="component" value="Unassembled WGS sequence"/>
</dbReference>
<dbReference type="STRING" id="60547.GCA_000751215_05472"/>
<comment type="similarity">
    <text evidence="3">Belongs to the DHNA family.</text>
</comment>
<feature type="domain" description="Dihydroneopterin aldolase/epimerase" evidence="8">
    <location>
        <begin position="34"/>
        <end position="144"/>
    </location>
</feature>
<dbReference type="InterPro" id="IPR006157">
    <property type="entry name" value="FolB_dom"/>
</dbReference>
<evidence type="ECO:0000256" key="3">
    <source>
        <dbReference type="ARBA" id="ARBA00005708"/>
    </source>
</evidence>
<dbReference type="PANTHER" id="PTHR42844">
    <property type="entry name" value="DIHYDRONEOPTERIN ALDOLASE 1-RELATED"/>
    <property type="match status" value="1"/>
</dbReference>
<dbReference type="Pfam" id="PF02152">
    <property type="entry name" value="FolB"/>
    <property type="match status" value="1"/>
</dbReference>
<dbReference type="NCBIfam" id="TIGR00526">
    <property type="entry name" value="folB_dom"/>
    <property type="match status" value="1"/>
</dbReference>
<evidence type="ECO:0000256" key="6">
    <source>
        <dbReference type="ARBA" id="ARBA00023239"/>
    </source>
</evidence>
<dbReference type="PANTHER" id="PTHR42844:SF1">
    <property type="entry name" value="DIHYDRONEOPTERIN ALDOLASE 1-RELATED"/>
    <property type="match status" value="1"/>
</dbReference>
<keyword evidence="6" id="KW-0456">Lyase</keyword>
<dbReference type="RefSeq" id="WP_035937789.1">
    <property type="nucleotide sequence ID" value="NZ_CADFFX010000022.1"/>
</dbReference>
<comment type="caution">
    <text evidence="9">The sequence shown here is derived from an EMBL/GenBank/DDBJ whole genome shotgun (WGS) entry which is preliminary data.</text>
</comment>
<dbReference type="InterPro" id="IPR006156">
    <property type="entry name" value="Dihydroneopterin_aldolase"/>
</dbReference>
<reference evidence="9 10" key="1">
    <citation type="submission" date="2014-03" db="EMBL/GenBank/DDBJ databases">
        <title>Draft Genome Sequences of Four Burkholderia Strains.</title>
        <authorList>
            <person name="Liu X.Y."/>
            <person name="Li C.X."/>
            <person name="Xu J.H."/>
        </authorList>
    </citation>
    <scope>NUCLEOTIDE SEQUENCE [LARGE SCALE GENOMIC DNA]</scope>
    <source>
        <strain evidence="9 10">DSM 50014</strain>
    </source>
</reference>
<dbReference type="SMART" id="SM00905">
    <property type="entry name" value="FolB"/>
    <property type="match status" value="1"/>
</dbReference>
<evidence type="ECO:0000259" key="8">
    <source>
        <dbReference type="SMART" id="SM00905"/>
    </source>
</evidence>
<dbReference type="SUPFAM" id="SSF55620">
    <property type="entry name" value="Tetrahydrobiopterin biosynthesis enzymes-like"/>
    <property type="match status" value="1"/>
</dbReference>
<gene>
    <name evidence="9" type="ORF">BG61_08955</name>
</gene>
<dbReference type="Gene3D" id="3.30.1130.10">
    <property type="match status" value="1"/>
</dbReference>
<dbReference type="InterPro" id="IPR043133">
    <property type="entry name" value="GTP-CH-I_C/QueF"/>
</dbReference>
<dbReference type="EC" id="4.1.2.25" evidence="4"/>
<organism evidence="9 10">
    <name type="scientific">Caballeronia glathei</name>
    <dbReference type="NCBI Taxonomy" id="60547"/>
    <lineage>
        <taxon>Bacteria</taxon>
        <taxon>Pseudomonadati</taxon>
        <taxon>Pseudomonadota</taxon>
        <taxon>Betaproteobacteria</taxon>
        <taxon>Burkholderiales</taxon>
        <taxon>Burkholderiaceae</taxon>
        <taxon>Caballeronia</taxon>
    </lineage>
</organism>
<dbReference type="GO" id="GO:0005737">
    <property type="term" value="C:cytoplasm"/>
    <property type="evidence" value="ECO:0007669"/>
    <property type="project" value="TreeGrafter"/>
</dbReference>
<evidence type="ECO:0000313" key="9">
    <source>
        <dbReference type="EMBL" id="KDR42462.1"/>
    </source>
</evidence>
<dbReference type="GO" id="GO:0046656">
    <property type="term" value="P:folic acid biosynthetic process"/>
    <property type="evidence" value="ECO:0007669"/>
    <property type="project" value="UniProtKB-KW"/>
</dbReference>
<keyword evidence="10" id="KW-1185">Reference proteome</keyword>
<protein>
    <recommendedName>
        <fullName evidence="4">dihydroneopterin aldolase</fullName>
        <ecNumber evidence="4">4.1.2.25</ecNumber>
    </recommendedName>
    <alternativeName>
        <fullName evidence="7">7,8-dihydroneopterin aldolase</fullName>
    </alternativeName>
</protein>
<evidence type="ECO:0000313" key="10">
    <source>
        <dbReference type="Proteomes" id="UP000027466"/>
    </source>
</evidence>
<evidence type="ECO:0000256" key="7">
    <source>
        <dbReference type="ARBA" id="ARBA00032903"/>
    </source>
</evidence>
<proteinExistence type="inferred from homology"/>
<evidence type="ECO:0000256" key="5">
    <source>
        <dbReference type="ARBA" id="ARBA00022909"/>
    </source>
</evidence>
<comment type="catalytic activity">
    <reaction evidence="1">
        <text>7,8-dihydroneopterin = 6-hydroxymethyl-7,8-dihydropterin + glycolaldehyde</text>
        <dbReference type="Rhea" id="RHEA:10540"/>
        <dbReference type="ChEBI" id="CHEBI:17001"/>
        <dbReference type="ChEBI" id="CHEBI:17071"/>
        <dbReference type="ChEBI" id="CHEBI:44841"/>
        <dbReference type="EC" id="4.1.2.25"/>
    </reaction>
</comment>
<comment type="pathway">
    <text evidence="2">Cofactor biosynthesis; tetrahydrofolate biosynthesis; 2-amino-4-hydroxy-6-hydroxymethyl-7,8-dihydropteridine diphosphate from 7,8-dihydroneopterin triphosphate: step 3/4.</text>
</comment>
<dbReference type="AlphaFoldDB" id="A0A069PPT1"/>
<accession>A0A069PPT1</accession>
<name>A0A069PPT1_9BURK</name>
<sequence>MNSIDTRIFERLPERWAHGARHAGEDPSQAMDIIFIEGFESETVIGIDPEELHETQPVRIDLWAGLPKSLACESDRIADTIDYGKVHGALEALLSAHGMQLLEGLAGAIARMLLDDFGAHWVRVSLVKPRKFPNVKAVGVTIERRRQTTGSARVSRRERTSLALLGAGMFPPSSSL</sequence>
<evidence type="ECO:0000256" key="2">
    <source>
        <dbReference type="ARBA" id="ARBA00005013"/>
    </source>
</evidence>